<dbReference type="AlphaFoldDB" id="A0A8E2J9X5"/>
<evidence type="ECO:0000313" key="2">
    <source>
        <dbReference type="EMBL" id="OCK74765.1"/>
    </source>
</evidence>
<organism evidence="2 3">
    <name type="scientific">Lepidopterella palustris CBS 459.81</name>
    <dbReference type="NCBI Taxonomy" id="1314670"/>
    <lineage>
        <taxon>Eukaryota</taxon>
        <taxon>Fungi</taxon>
        <taxon>Dikarya</taxon>
        <taxon>Ascomycota</taxon>
        <taxon>Pezizomycotina</taxon>
        <taxon>Dothideomycetes</taxon>
        <taxon>Pleosporomycetidae</taxon>
        <taxon>Mytilinidiales</taxon>
        <taxon>Argynnaceae</taxon>
        <taxon>Lepidopterella</taxon>
    </lineage>
</organism>
<dbReference type="PANTHER" id="PTHR35897:SF2">
    <property type="entry name" value="METHYLTRANSFERASE DOMAIN-CONTAINING PROTEIN"/>
    <property type="match status" value="1"/>
</dbReference>
<dbReference type="OrthoDB" id="2094832at2759"/>
<dbReference type="Gene3D" id="3.40.50.150">
    <property type="entry name" value="Vaccinia Virus protein VP39"/>
    <property type="match status" value="1"/>
</dbReference>
<dbReference type="InterPro" id="IPR051654">
    <property type="entry name" value="Meroterpenoid_MTases"/>
</dbReference>
<dbReference type="Proteomes" id="UP000250266">
    <property type="component" value="Unassembled WGS sequence"/>
</dbReference>
<keyword evidence="3" id="KW-1185">Reference proteome</keyword>
<dbReference type="InterPro" id="IPR029063">
    <property type="entry name" value="SAM-dependent_MTases_sf"/>
</dbReference>
<protein>
    <recommendedName>
        <fullName evidence="4">Methyltransferase domain-containing protein</fullName>
    </recommendedName>
</protein>
<dbReference type="EMBL" id="KV745419">
    <property type="protein sequence ID" value="OCK74765.1"/>
    <property type="molecule type" value="Genomic_DNA"/>
</dbReference>
<proteinExistence type="predicted"/>
<gene>
    <name evidence="2" type="ORF">K432DRAFT_409589</name>
</gene>
<dbReference type="PANTHER" id="PTHR35897">
    <property type="entry name" value="METHYLTRANSFERASE AUSD"/>
    <property type="match status" value="1"/>
</dbReference>
<feature type="compositionally biased region" description="Polar residues" evidence="1">
    <location>
        <begin position="1"/>
        <end position="16"/>
    </location>
</feature>
<evidence type="ECO:0008006" key="4">
    <source>
        <dbReference type="Google" id="ProtNLM"/>
    </source>
</evidence>
<sequence length="307" mass="34886">MAPVPVQTSPSHTSVSKPCESANGSDPEYAKRLAGNNDKQKSPFYNEDISPKLTAKTRKLLEDYSGIPPSNVIAHIHSVRDKAWAIRAYPCIGSGIYLDPILPKHQSYQRVLSRVRDEGATMLEIGSFMGSDLRALVADGAPAANLIATDVVRFWDIGFEMFRDKDRFHCRFVQADMMDPNGGLRDFKHAVDIIHISKVMHQWNFDRQVEACCRLVELSRPNTMIVGDQMGGETAHELVPYPDLPGMWMHDEASWRALWDKVSELTSTRWEVDPKALSIEDMGWDRAEYQWLREDANVLMYTMTRVE</sequence>
<feature type="region of interest" description="Disordered" evidence="1">
    <location>
        <begin position="1"/>
        <end position="46"/>
    </location>
</feature>
<reference evidence="2 3" key="1">
    <citation type="journal article" date="2016" name="Nat. Commun.">
        <title>Ectomycorrhizal ecology is imprinted in the genome of the dominant symbiotic fungus Cenococcum geophilum.</title>
        <authorList>
            <consortium name="DOE Joint Genome Institute"/>
            <person name="Peter M."/>
            <person name="Kohler A."/>
            <person name="Ohm R.A."/>
            <person name="Kuo A."/>
            <person name="Krutzmann J."/>
            <person name="Morin E."/>
            <person name="Arend M."/>
            <person name="Barry K.W."/>
            <person name="Binder M."/>
            <person name="Choi C."/>
            <person name="Clum A."/>
            <person name="Copeland A."/>
            <person name="Grisel N."/>
            <person name="Haridas S."/>
            <person name="Kipfer T."/>
            <person name="LaButti K."/>
            <person name="Lindquist E."/>
            <person name="Lipzen A."/>
            <person name="Maire R."/>
            <person name="Meier B."/>
            <person name="Mihaltcheva S."/>
            <person name="Molinier V."/>
            <person name="Murat C."/>
            <person name="Poggeler S."/>
            <person name="Quandt C.A."/>
            <person name="Sperisen C."/>
            <person name="Tritt A."/>
            <person name="Tisserant E."/>
            <person name="Crous P.W."/>
            <person name="Henrissat B."/>
            <person name="Nehls U."/>
            <person name="Egli S."/>
            <person name="Spatafora J.W."/>
            <person name="Grigoriev I.V."/>
            <person name="Martin F.M."/>
        </authorList>
    </citation>
    <scope>NUCLEOTIDE SEQUENCE [LARGE SCALE GENOMIC DNA]</scope>
    <source>
        <strain evidence="2 3">CBS 459.81</strain>
    </source>
</reference>
<accession>A0A8E2J9X5</accession>
<evidence type="ECO:0000256" key="1">
    <source>
        <dbReference type="SAM" id="MobiDB-lite"/>
    </source>
</evidence>
<name>A0A8E2J9X5_9PEZI</name>
<dbReference type="SUPFAM" id="SSF53335">
    <property type="entry name" value="S-adenosyl-L-methionine-dependent methyltransferases"/>
    <property type="match status" value="1"/>
</dbReference>
<evidence type="ECO:0000313" key="3">
    <source>
        <dbReference type="Proteomes" id="UP000250266"/>
    </source>
</evidence>